<dbReference type="GO" id="GO:0140359">
    <property type="term" value="F:ABC-type transporter activity"/>
    <property type="evidence" value="ECO:0007669"/>
    <property type="project" value="InterPro"/>
</dbReference>
<feature type="transmembrane region" description="Helical" evidence="10">
    <location>
        <begin position="1339"/>
        <end position="1358"/>
    </location>
</feature>
<evidence type="ECO:0000256" key="1">
    <source>
        <dbReference type="ARBA" id="ARBA00004128"/>
    </source>
</evidence>
<feature type="compositionally biased region" description="Basic residues" evidence="9">
    <location>
        <begin position="644"/>
        <end position="656"/>
    </location>
</feature>
<dbReference type="Proteomes" id="UP000324800">
    <property type="component" value="Unassembled WGS sequence"/>
</dbReference>
<feature type="region of interest" description="Disordered" evidence="9">
    <location>
        <begin position="605"/>
        <end position="660"/>
    </location>
</feature>
<feature type="compositionally biased region" description="Low complexity" evidence="9">
    <location>
        <begin position="486"/>
        <end position="497"/>
    </location>
</feature>
<keyword evidence="3 10" id="KW-0812">Transmembrane</keyword>
<feature type="compositionally biased region" description="Acidic residues" evidence="9">
    <location>
        <begin position="1417"/>
        <end position="1428"/>
    </location>
</feature>
<evidence type="ECO:0000259" key="11">
    <source>
        <dbReference type="PROSITE" id="PS50893"/>
    </source>
</evidence>
<dbReference type="SUPFAM" id="SSF52540">
    <property type="entry name" value="P-loop containing nucleoside triphosphate hydrolases"/>
    <property type="match status" value="2"/>
</dbReference>
<dbReference type="SUPFAM" id="SSF90123">
    <property type="entry name" value="ABC transporter transmembrane region"/>
    <property type="match status" value="2"/>
</dbReference>
<evidence type="ECO:0000256" key="6">
    <source>
        <dbReference type="ARBA" id="ARBA00022840"/>
    </source>
</evidence>
<dbReference type="PROSITE" id="PS50893">
    <property type="entry name" value="ABC_TRANSPORTER_2"/>
    <property type="match status" value="2"/>
</dbReference>
<dbReference type="PANTHER" id="PTHR24223:SF443">
    <property type="entry name" value="MULTIDRUG-RESISTANCE LIKE PROTEIN 1, ISOFORM I"/>
    <property type="match status" value="1"/>
</dbReference>
<feature type="region of interest" description="Disordered" evidence="9">
    <location>
        <begin position="1047"/>
        <end position="1088"/>
    </location>
</feature>
<evidence type="ECO:0000256" key="9">
    <source>
        <dbReference type="SAM" id="MobiDB-lite"/>
    </source>
</evidence>
<dbReference type="EMBL" id="SNRW01000007">
    <property type="protein sequence ID" value="KAA6404372.1"/>
    <property type="molecule type" value="Genomic_DNA"/>
</dbReference>
<gene>
    <name evidence="13" type="ORF">EZS28_000107</name>
</gene>
<feature type="domain" description="ABC transporter" evidence="11">
    <location>
        <begin position="1451"/>
        <end position="1709"/>
    </location>
</feature>
<comment type="caution">
    <text evidence="13">The sequence shown here is derived from an EMBL/GenBank/DDBJ whole genome shotgun (WGS) entry which is preliminary data.</text>
</comment>
<evidence type="ECO:0000259" key="12">
    <source>
        <dbReference type="PROSITE" id="PS50929"/>
    </source>
</evidence>
<keyword evidence="5" id="KW-0547">Nucleotide-binding</keyword>
<dbReference type="CDD" id="cd18580">
    <property type="entry name" value="ABC_6TM_ABCC_D2"/>
    <property type="match status" value="1"/>
</dbReference>
<name>A0A5J4XBR7_9EUKA</name>
<dbReference type="Gene3D" id="3.40.50.300">
    <property type="entry name" value="P-loop containing nucleotide triphosphate hydrolases"/>
    <property type="match status" value="2"/>
</dbReference>
<feature type="compositionally biased region" description="Basic and acidic residues" evidence="9">
    <location>
        <begin position="523"/>
        <end position="532"/>
    </location>
</feature>
<feature type="domain" description="ABC transmembrane type-1" evidence="12">
    <location>
        <begin position="92"/>
        <end position="368"/>
    </location>
</feature>
<dbReference type="Pfam" id="PF00005">
    <property type="entry name" value="ABC_tran"/>
    <property type="match status" value="2"/>
</dbReference>
<organism evidence="13 14">
    <name type="scientific">Streblomastix strix</name>
    <dbReference type="NCBI Taxonomy" id="222440"/>
    <lineage>
        <taxon>Eukaryota</taxon>
        <taxon>Metamonada</taxon>
        <taxon>Preaxostyla</taxon>
        <taxon>Oxymonadida</taxon>
        <taxon>Streblomastigidae</taxon>
        <taxon>Streblomastix</taxon>
    </lineage>
</organism>
<evidence type="ECO:0000256" key="10">
    <source>
        <dbReference type="SAM" id="Phobius"/>
    </source>
</evidence>
<evidence type="ECO:0000256" key="5">
    <source>
        <dbReference type="ARBA" id="ARBA00022741"/>
    </source>
</evidence>
<protein>
    <submittedName>
        <fullName evidence="13">ABC transporter: Multidrug resistance-associated protein, ATP binding protein</fullName>
    </submittedName>
</protein>
<feature type="domain" description="ABC transmembrane type-1" evidence="12">
    <location>
        <begin position="1112"/>
        <end position="1391"/>
    </location>
</feature>
<feature type="transmembrane region" description="Helical" evidence="10">
    <location>
        <begin position="1246"/>
        <end position="1263"/>
    </location>
</feature>
<dbReference type="InterPro" id="IPR050173">
    <property type="entry name" value="ABC_transporter_C-like"/>
</dbReference>
<evidence type="ECO:0000256" key="8">
    <source>
        <dbReference type="ARBA" id="ARBA00023136"/>
    </source>
</evidence>
<keyword evidence="6" id="KW-0067">ATP-binding</keyword>
<keyword evidence="2" id="KW-0813">Transport</keyword>
<dbReference type="PROSITE" id="PS50929">
    <property type="entry name" value="ABC_TM1F"/>
    <property type="match status" value="2"/>
</dbReference>
<feature type="transmembrane region" description="Helical" evidence="10">
    <location>
        <begin position="91"/>
        <end position="114"/>
    </location>
</feature>
<dbReference type="OrthoDB" id="6500128at2759"/>
<evidence type="ECO:0000256" key="7">
    <source>
        <dbReference type="ARBA" id="ARBA00022989"/>
    </source>
</evidence>
<dbReference type="PANTHER" id="PTHR24223">
    <property type="entry name" value="ATP-BINDING CASSETTE SUB-FAMILY C"/>
    <property type="match status" value="1"/>
</dbReference>
<dbReference type="InterPro" id="IPR017871">
    <property type="entry name" value="ABC_transporter-like_CS"/>
</dbReference>
<evidence type="ECO:0000256" key="3">
    <source>
        <dbReference type="ARBA" id="ARBA00022692"/>
    </source>
</evidence>
<feature type="transmembrane region" description="Helical" evidence="10">
    <location>
        <begin position="126"/>
        <end position="144"/>
    </location>
</feature>
<dbReference type="FunFam" id="3.40.50.300:FF:000604">
    <property type="entry name" value="ABC transporter B family member 28"/>
    <property type="match status" value="1"/>
</dbReference>
<keyword evidence="7 10" id="KW-1133">Transmembrane helix</keyword>
<feature type="transmembrane region" description="Helical" evidence="10">
    <location>
        <begin position="1099"/>
        <end position="1120"/>
    </location>
</feature>
<evidence type="ECO:0000256" key="2">
    <source>
        <dbReference type="ARBA" id="ARBA00022448"/>
    </source>
</evidence>
<feature type="transmembrane region" description="Helical" evidence="10">
    <location>
        <begin position="228"/>
        <end position="246"/>
    </location>
</feature>
<reference evidence="13 14" key="1">
    <citation type="submission" date="2019-03" db="EMBL/GenBank/DDBJ databases">
        <title>Single cell metagenomics reveals metabolic interactions within the superorganism composed of flagellate Streblomastix strix and complex community of Bacteroidetes bacteria on its surface.</title>
        <authorList>
            <person name="Treitli S.C."/>
            <person name="Kolisko M."/>
            <person name="Husnik F."/>
            <person name="Keeling P."/>
            <person name="Hampl V."/>
        </authorList>
    </citation>
    <scope>NUCLEOTIDE SEQUENCE [LARGE SCALE GENOMIC DNA]</scope>
    <source>
        <strain evidence="13">ST1C</strain>
    </source>
</reference>
<dbReference type="CDD" id="cd03250">
    <property type="entry name" value="ABCC_MRP_domain1"/>
    <property type="match status" value="1"/>
</dbReference>
<feature type="transmembrane region" description="Helical" evidence="10">
    <location>
        <begin position="1149"/>
        <end position="1170"/>
    </location>
</feature>
<evidence type="ECO:0000313" key="14">
    <source>
        <dbReference type="Proteomes" id="UP000324800"/>
    </source>
</evidence>
<evidence type="ECO:0000256" key="4">
    <source>
        <dbReference type="ARBA" id="ARBA00022737"/>
    </source>
</evidence>
<dbReference type="CDD" id="cd18579">
    <property type="entry name" value="ABC_6TM_ABCC_D1"/>
    <property type="match status" value="1"/>
</dbReference>
<dbReference type="Pfam" id="PF00664">
    <property type="entry name" value="ABC_membrane"/>
    <property type="match status" value="2"/>
</dbReference>
<dbReference type="FunFam" id="1.20.1560.10:FF:000013">
    <property type="entry name" value="ABC transporter C family member 2"/>
    <property type="match status" value="1"/>
</dbReference>
<dbReference type="InterPro" id="IPR027417">
    <property type="entry name" value="P-loop_NTPase"/>
</dbReference>
<proteinExistence type="predicted"/>
<dbReference type="InterPro" id="IPR036640">
    <property type="entry name" value="ABC1_TM_sf"/>
</dbReference>
<dbReference type="GO" id="GO:0005774">
    <property type="term" value="C:vacuolar membrane"/>
    <property type="evidence" value="ECO:0007669"/>
    <property type="project" value="UniProtKB-SubCell"/>
</dbReference>
<dbReference type="PROSITE" id="PS00211">
    <property type="entry name" value="ABC_TRANSPORTER_1"/>
    <property type="match status" value="1"/>
</dbReference>
<keyword evidence="8 10" id="KW-0472">Membrane</keyword>
<feature type="domain" description="ABC transporter" evidence="11">
    <location>
        <begin position="648"/>
        <end position="897"/>
    </location>
</feature>
<comment type="subcellular location">
    <subcellularLocation>
        <location evidence="1">Vacuole membrane</location>
        <topology evidence="1">Multi-pass membrane protein</topology>
    </subcellularLocation>
</comment>
<dbReference type="CDD" id="cd03244">
    <property type="entry name" value="ABCC_MRP_domain2"/>
    <property type="match status" value="1"/>
</dbReference>
<dbReference type="InterPro" id="IPR044746">
    <property type="entry name" value="ABCC_6TM_D1"/>
</dbReference>
<feature type="region of interest" description="Disordered" evidence="9">
    <location>
        <begin position="486"/>
        <end position="568"/>
    </location>
</feature>
<dbReference type="GO" id="GO:0016887">
    <property type="term" value="F:ATP hydrolysis activity"/>
    <property type="evidence" value="ECO:0007669"/>
    <property type="project" value="InterPro"/>
</dbReference>
<dbReference type="SMART" id="SM00382">
    <property type="entry name" value="AAA"/>
    <property type="match status" value="2"/>
</dbReference>
<accession>A0A5J4XBR7</accession>
<sequence length="1729" mass="194207">MSTTSSSDYVYPYAKANFFQKISYSFVRSIIKESKGKNYDNNTFKYRSELNVASENVHEFEEVWEKEMTKKSPSLLVSLGKLFWRRFFRCYIFRFMSTVMSFLITFLMRSILIWANDPKGTGLEGLYLSIIYFLVYVGQSVFQARRTFELMINGHIMRSTVVAAVFRRSLYLSSDARQDLGSGKILNLVSTDASRLESTLDEVETIIDVPVQIIMATYSLLTFLDPSSLVGMVVLIVMSPLSFIISRQQITMQKQRMQITDRRVKRTTEAIQGVKIVKMNAWEQPIKDSISEIRDQELKLMRTMTIWRTLTQFISQSSHIMSIIAIVISRYAQGLSFSQAQIFPAIQVINQLRQPIMNIPTLVSSVIETKSVFDRFQSFLTAESLIDGGGRGAREKIQGIKELNEQKKKNELKQKLDKKGNKLNKKSLKSWLSQCWNRGKWGPRIKVNKQGRKIEVDDEDDDYLVEQKIQKTKNNQGYNLLEVEEGVGSSSSVYQKQQSKEYDDDSSSSNDDIISDDDDDEVSNQKRNKDYDPLLNRKKKKSSDGRKKGGIEINFDDENINDNETDLGYKDVTNTQQKKKEDKDVIVSLQNASFSWSKYAELQLDEEEEGNQHSFGPKAKSKQNQLPTGGKKGSNSGKGSNKGGKNKGKNQNKPKKKVENPIRVLSNISLSYKRGTKVMVIGAVGSGKSSLLSALLGEMVCLEGQGRVKGKVAYVSQQPWILNATIKENILFGCKFDPEKYAEIIRVCCLGPDLDMLPGGDQTEIGERGITLSGGQRMRVGLARVCYGDSDVVLLDDPISAVDNNVGQTIVKECVCGFLAGTSKWWKKYDAKQQQQSNQKQKQVKKKEKVILMATHHTKYMSFFDRVVSLDSNGRIELEGIPQLFVDKVGEIMGTDIKEESESDSDDEKEKEKEKIDLNKDLILGLNQKQAQKPPPIFQPIPQHSQIEPQPAHSPIGQRLKNIFSRSNQNILELRVTTPSFSSITDMPNPNITPFPSPHPEMYESTFASTPFQDSQSMNSMGNNNTALQSPITPNRTNATEMFQLASTPGPGMQSETQSNLDKQKTKDQEMETEAQEKEKGKLTSAEDTTEGHVSKDVYLFYIKNGSLALLLLVVAVYLISDGTRLLSQYVLGYWSNAEDGDLSAQKKFFVYFIICNALTIFMVVPRNILMVIASQRAARKIGAQIVERILKAPMRFFDTTPTGRLLNRISKDLASLDNAIPNYLVGFAGNFFTVILSFFGTVMSLPWLAVPLIPLMAVYVYIQMQSQTSQLNIRRFFSLTRTLLTHNMQQCLNGSATIRAFDKQSYFIKTHDEYLDMSVSANFLLLSINRYIGQQLEMLMAIMVFAICLIGTFVKMTDGNMTLFALALSLSSSTFNHVGMLVRQISSLESEMASVEKLKELYEIDQEPSGIGMNDKEDDEDDDEDDEDQKKRKNALKQKLPENWPNKGAIDFNNVSVRYREGLPLVLDKVNIHIPGGAKVGIVGRTGSGKSTTLLTLLRLVEIEEDNNDNQNLRYNQSKQKTSQDSKPPAIFIDGVNIKHELTLSQLRSAIATTPQEPTLFEGTLRFNLDPMGQASEENMKTALKQVGMFDYVFSLPSGIDSNIATDGANLSVGQRQLLCLARALLKGTRIIAMDEATASVDFATDAMIQRATRECFKDCTVVTVAHRLSTIADADLVVVMDKGKVVECGSPKALLFQENSQLRQMALSAGEQHLKQLQEIALGSSQF</sequence>
<dbReference type="Gene3D" id="1.20.1560.10">
    <property type="entry name" value="ABC transporter type 1, transmembrane domain"/>
    <property type="match status" value="2"/>
</dbReference>
<dbReference type="InterPro" id="IPR011527">
    <property type="entry name" value="ABC1_TM_dom"/>
</dbReference>
<evidence type="ECO:0000313" key="13">
    <source>
        <dbReference type="EMBL" id="KAA6404372.1"/>
    </source>
</evidence>
<dbReference type="InterPro" id="IPR044726">
    <property type="entry name" value="ABCC_6TM_D2"/>
</dbReference>
<dbReference type="InterPro" id="IPR003439">
    <property type="entry name" value="ABC_transporter-like_ATP-bd"/>
</dbReference>
<feature type="compositionally biased region" description="Basic and acidic residues" evidence="9">
    <location>
        <begin position="1062"/>
        <end position="1082"/>
    </location>
</feature>
<feature type="region of interest" description="Disordered" evidence="9">
    <location>
        <begin position="1409"/>
        <end position="1443"/>
    </location>
</feature>
<keyword evidence="4" id="KW-0677">Repeat</keyword>
<dbReference type="InterPro" id="IPR003593">
    <property type="entry name" value="AAA+_ATPase"/>
</dbReference>
<dbReference type="GO" id="GO:0005524">
    <property type="term" value="F:ATP binding"/>
    <property type="evidence" value="ECO:0007669"/>
    <property type="project" value="UniProtKB-KW"/>
</dbReference>
<feature type="compositionally biased region" description="Acidic residues" evidence="9">
    <location>
        <begin position="554"/>
        <end position="565"/>
    </location>
</feature>
<feature type="compositionally biased region" description="Acidic residues" evidence="9">
    <location>
        <begin position="513"/>
        <end position="522"/>
    </location>
</feature>